<dbReference type="GO" id="GO:0005801">
    <property type="term" value="C:cis-Golgi network"/>
    <property type="evidence" value="ECO:0007669"/>
    <property type="project" value="InterPro"/>
</dbReference>
<feature type="region of interest" description="Disordered" evidence="9">
    <location>
        <begin position="774"/>
        <end position="819"/>
    </location>
</feature>
<comment type="subcellular location">
    <subcellularLocation>
        <location evidence="1">Golgi apparatus membrane</location>
        <topology evidence="1">Peripheral membrane protein</topology>
    </subcellularLocation>
</comment>
<feature type="domain" description="Conserved oligomeric Golgi complex subunit 3 C-terminal" evidence="11">
    <location>
        <begin position="282"/>
        <end position="593"/>
    </location>
</feature>
<dbReference type="Pfam" id="PF04136">
    <property type="entry name" value="COG3_N"/>
    <property type="match status" value="1"/>
</dbReference>
<evidence type="ECO:0000256" key="1">
    <source>
        <dbReference type="ARBA" id="ARBA00004395"/>
    </source>
</evidence>
<keyword evidence="5" id="KW-0653">Protein transport</keyword>
<organism evidence="13">
    <name type="scientific">Calcidiscus leptoporus</name>
    <dbReference type="NCBI Taxonomy" id="127549"/>
    <lineage>
        <taxon>Eukaryota</taxon>
        <taxon>Haptista</taxon>
        <taxon>Haptophyta</taxon>
        <taxon>Prymnesiophyceae</taxon>
        <taxon>Coccolithales</taxon>
        <taxon>Calcidiscaceae</taxon>
        <taxon>Calcidiscus</taxon>
    </lineage>
</organism>
<protein>
    <recommendedName>
        <fullName evidence="3">Conserved oligomeric Golgi complex subunit 3</fullName>
    </recommendedName>
    <alternativeName>
        <fullName evidence="8">Component of oligomeric Golgi complex 3</fullName>
    </alternativeName>
</protein>
<accession>A0A6U5MKR2</accession>
<dbReference type="AlphaFoldDB" id="A0A6U5MKR2"/>
<evidence type="ECO:0000256" key="7">
    <source>
        <dbReference type="ARBA" id="ARBA00023136"/>
    </source>
</evidence>
<comment type="similarity">
    <text evidence="2">Belongs to the COG3 family.</text>
</comment>
<proteinExistence type="inferred from homology"/>
<dbReference type="Pfam" id="PF20671">
    <property type="entry name" value="COG3_C"/>
    <property type="match status" value="1"/>
</dbReference>
<evidence type="ECO:0000256" key="5">
    <source>
        <dbReference type="ARBA" id="ARBA00022927"/>
    </source>
</evidence>
<evidence type="ECO:0000256" key="6">
    <source>
        <dbReference type="ARBA" id="ARBA00023034"/>
    </source>
</evidence>
<sequence>MVTATVVSSQVLSASQEAALRRLEAWAQRGIGAAAETERPIWYAAHHGQADELLLDECCDATPGAIERVTCMRDLERLAAYADHCAHMVEGDGARRVHAWLAQQERCCKELLAQVDSTAELLRHEASRCTAVRLQSQPLIAQFEAAARKREQDAALHEALEMHLRPLKEARAVAATLDTMLLSGGANHSAQHPMVRALATFDSSLVHLAEHAHWKDAADQLAEVHPMRCRALRAVATHQVGRPLNSLAQQLLAQRSLSRSATRDGTSDGGDAAATASEEDVRFRSLSLQLRPWAQELESRGEAHAECAAILRDSRRDYWQVREALLGEGLRTALAAIASEEGRVADVTVRRCCAHAARVCRAEEDLYAGFFTHTDAADEDCAAALEALCYPLYDELHPLVLTQQALDPLSETIHVLLSEVLGGDGVSAGKPAAALERLVARLLADTRERLTYRVQTFVRDEIVGYNHRHAIAGSNEPEKDAPQESPQLPLASPGDRPGEGWCASQWYPTMRSALECLAKVYTCLPRAVFDGLAQEVLSECTTSLLAAGTRLRAVRSALDESLFIISQLLALREQIAPFDTDFAVTRKSLDFSHTRMMLRELVERRRWRGGVHAVVELLQQGVPSVIESQLDAKVRLERELKRACEGLIVATSDLCAKPLLALLPPAEEHMRAATPSARPALPSASAIAAAFDEAEAGMDGVERAHALMHIYLPDPSTQAILFGPIRTNLLEAFGQVQTLFNALGQKRELDDRLQVLASRVDLLSKPSVSPALLQDDLRTGLSTPTKSVPEGRSASAQHMPQESVAFTPAPSASLQPPPS</sequence>
<feature type="region of interest" description="Disordered" evidence="9">
    <location>
        <begin position="472"/>
        <end position="497"/>
    </location>
</feature>
<evidence type="ECO:0000256" key="9">
    <source>
        <dbReference type="SAM" id="MobiDB-lite"/>
    </source>
</evidence>
<gene>
    <name evidence="12" type="ORF">CLEP1334_LOCUS25112</name>
    <name evidence="13" type="ORF">CLEP1334_LOCUS25113</name>
</gene>
<evidence type="ECO:0000259" key="10">
    <source>
        <dbReference type="Pfam" id="PF04136"/>
    </source>
</evidence>
<dbReference type="InterPro" id="IPR048320">
    <property type="entry name" value="COG3_N"/>
</dbReference>
<feature type="compositionally biased region" description="Low complexity" evidence="9">
    <location>
        <begin position="808"/>
        <end position="819"/>
    </location>
</feature>
<dbReference type="EMBL" id="HBER01050228">
    <property type="protein sequence ID" value="CAD8549822.1"/>
    <property type="molecule type" value="Transcribed_RNA"/>
</dbReference>
<dbReference type="InterPro" id="IPR007265">
    <property type="entry name" value="COG_su3"/>
</dbReference>
<evidence type="ECO:0000259" key="11">
    <source>
        <dbReference type="Pfam" id="PF20671"/>
    </source>
</evidence>
<dbReference type="GO" id="GO:0007030">
    <property type="term" value="P:Golgi organization"/>
    <property type="evidence" value="ECO:0007669"/>
    <property type="project" value="TreeGrafter"/>
</dbReference>
<dbReference type="GO" id="GO:0000139">
    <property type="term" value="C:Golgi membrane"/>
    <property type="evidence" value="ECO:0007669"/>
    <property type="project" value="UniProtKB-SubCell"/>
</dbReference>
<feature type="domain" description="Conserved oligomeric Golgi complex subunit 3 N-terminal" evidence="10">
    <location>
        <begin position="101"/>
        <end position="238"/>
    </location>
</feature>
<evidence type="ECO:0000256" key="8">
    <source>
        <dbReference type="ARBA" id="ARBA00031339"/>
    </source>
</evidence>
<evidence type="ECO:0000256" key="3">
    <source>
        <dbReference type="ARBA" id="ARBA00020976"/>
    </source>
</evidence>
<dbReference type="GO" id="GO:0017119">
    <property type="term" value="C:Golgi transport complex"/>
    <property type="evidence" value="ECO:0007669"/>
    <property type="project" value="TreeGrafter"/>
</dbReference>
<evidence type="ECO:0000256" key="4">
    <source>
        <dbReference type="ARBA" id="ARBA00022448"/>
    </source>
</evidence>
<dbReference type="PANTHER" id="PTHR13302:SF8">
    <property type="entry name" value="CONSERVED OLIGOMERIC GOLGI COMPLEX SUBUNIT 3"/>
    <property type="match status" value="1"/>
</dbReference>
<dbReference type="GO" id="GO:0006891">
    <property type="term" value="P:intra-Golgi vesicle-mediated transport"/>
    <property type="evidence" value="ECO:0007669"/>
    <property type="project" value="TreeGrafter"/>
</dbReference>
<name>A0A6U5MKR2_9EUKA</name>
<evidence type="ECO:0000256" key="2">
    <source>
        <dbReference type="ARBA" id="ARBA00009936"/>
    </source>
</evidence>
<dbReference type="InterPro" id="IPR048685">
    <property type="entry name" value="COG3_C"/>
</dbReference>
<evidence type="ECO:0000313" key="13">
    <source>
        <dbReference type="EMBL" id="CAD8549823.1"/>
    </source>
</evidence>
<keyword evidence="4" id="KW-0813">Transport</keyword>
<dbReference type="EMBL" id="HBER01050229">
    <property type="protein sequence ID" value="CAD8549823.1"/>
    <property type="molecule type" value="Transcribed_RNA"/>
</dbReference>
<dbReference type="PANTHER" id="PTHR13302">
    <property type="entry name" value="CONSERVED OLIGOMERIC GOLGI COMPLEX COMPONENT 3"/>
    <property type="match status" value="1"/>
</dbReference>
<evidence type="ECO:0000313" key="12">
    <source>
        <dbReference type="EMBL" id="CAD8549822.1"/>
    </source>
</evidence>
<keyword evidence="7" id="KW-0472">Membrane</keyword>
<reference evidence="13" key="1">
    <citation type="submission" date="2021-01" db="EMBL/GenBank/DDBJ databases">
        <authorList>
            <person name="Corre E."/>
            <person name="Pelletier E."/>
            <person name="Niang G."/>
            <person name="Scheremetjew M."/>
            <person name="Finn R."/>
            <person name="Kale V."/>
            <person name="Holt S."/>
            <person name="Cochrane G."/>
            <person name="Meng A."/>
            <person name="Brown T."/>
            <person name="Cohen L."/>
        </authorList>
    </citation>
    <scope>NUCLEOTIDE SEQUENCE</scope>
    <source>
        <strain evidence="13">RCC1130</strain>
    </source>
</reference>
<dbReference type="GO" id="GO:0006886">
    <property type="term" value="P:intracellular protein transport"/>
    <property type="evidence" value="ECO:0007669"/>
    <property type="project" value="InterPro"/>
</dbReference>
<keyword evidence="6" id="KW-0333">Golgi apparatus</keyword>